<keyword evidence="3" id="KW-0238">DNA-binding</keyword>
<evidence type="ECO:0000256" key="1">
    <source>
        <dbReference type="ARBA" id="ARBA00010923"/>
    </source>
</evidence>
<name>A0A1J5PKP9_9ZZZZ</name>
<dbReference type="GO" id="GO:0009307">
    <property type="term" value="P:DNA restriction-modification system"/>
    <property type="evidence" value="ECO:0007669"/>
    <property type="project" value="UniProtKB-KW"/>
</dbReference>
<dbReference type="AlphaFoldDB" id="A0A1J5PKP9"/>
<reference evidence="5" key="1">
    <citation type="submission" date="2016-10" db="EMBL/GenBank/DDBJ databases">
        <title>Sequence of Gallionella enrichment culture.</title>
        <authorList>
            <person name="Poehlein A."/>
            <person name="Muehling M."/>
            <person name="Daniel R."/>
        </authorList>
    </citation>
    <scope>NUCLEOTIDE SEQUENCE</scope>
</reference>
<evidence type="ECO:0000259" key="4">
    <source>
        <dbReference type="Pfam" id="PF01420"/>
    </source>
</evidence>
<dbReference type="CDD" id="cd17267">
    <property type="entry name" value="RMtype1_S_EcoAO83I-TRD1-CR1_like"/>
    <property type="match status" value="1"/>
</dbReference>
<gene>
    <name evidence="5" type="ORF">GALL_525690</name>
</gene>
<comment type="similarity">
    <text evidence="1">Belongs to the type-I restriction system S methylase family.</text>
</comment>
<sequence length="156" mass="17067">MNGSVPVVSSGGYSGTHNVAIAKAPGIVTGRYGSLGEFTFVQEDYWPLNTALYSINFHTNAPRFIWYLLQNVAGLFLLHSAKAAVPGIDRNDIHEILVAAPAHDEQEQIARHLDKQIDRINAIKAKTELSIDLLKERRSAFITASVTGKIDLRVAA</sequence>
<evidence type="ECO:0000256" key="2">
    <source>
        <dbReference type="ARBA" id="ARBA00022747"/>
    </source>
</evidence>
<organism evidence="5">
    <name type="scientific">mine drainage metagenome</name>
    <dbReference type="NCBI Taxonomy" id="410659"/>
    <lineage>
        <taxon>unclassified sequences</taxon>
        <taxon>metagenomes</taxon>
        <taxon>ecological metagenomes</taxon>
    </lineage>
</organism>
<dbReference type="InterPro" id="IPR000055">
    <property type="entry name" value="Restrct_endonuc_typeI_TRD"/>
</dbReference>
<proteinExistence type="inferred from homology"/>
<feature type="domain" description="Type I restriction modification DNA specificity" evidence="4">
    <location>
        <begin position="2"/>
        <end position="127"/>
    </location>
</feature>
<dbReference type="GO" id="GO:0003677">
    <property type="term" value="F:DNA binding"/>
    <property type="evidence" value="ECO:0007669"/>
    <property type="project" value="UniProtKB-KW"/>
</dbReference>
<dbReference type="InterPro" id="IPR044946">
    <property type="entry name" value="Restrct_endonuc_typeI_TRD_sf"/>
</dbReference>
<evidence type="ECO:0000313" key="5">
    <source>
        <dbReference type="EMBL" id="OIQ65867.1"/>
    </source>
</evidence>
<accession>A0A1J5PKP9</accession>
<comment type="caution">
    <text evidence="5">The sequence shown here is derived from an EMBL/GenBank/DDBJ whole genome shotgun (WGS) entry which is preliminary data.</text>
</comment>
<keyword evidence="2" id="KW-0680">Restriction system</keyword>
<dbReference type="Pfam" id="PF01420">
    <property type="entry name" value="Methylase_S"/>
    <property type="match status" value="1"/>
</dbReference>
<dbReference type="Gene3D" id="1.10.287.1120">
    <property type="entry name" value="Bipartite methylase S protein"/>
    <property type="match status" value="1"/>
</dbReference>
<dbReference type="EMBL" id="MLJW01007002">
    <property type="protein sequence ID" value="OIQ65867.1"/>
    <property type="molecule type" value="Genomic_DNA"/>
</dbReference>
<dbReference type="SUPFAM" id="SSF116734">
    <property type="entry name" value="DNA methylase specificity domain"/>
    <property type="match status" value="1"/>
</dbReference>
<dbReference type="Gene3D" id="3.90.220.20">
    <property type="entry name" value="DNA methylase specificity domains"/>
    <property type="match status" value="1"/>
</dbReference>
<evidence type="ECO:0000256" key="3">
    <source>
        <dbReference type="ARBA" id="ARBA00023125"/>
    </source>
</evidence>
<protein>
    <submittedName>
        <fullName evidence="5">Type I restriction modification DNA specificity domain protein</fullName>
    </submittedName>
</protein>